<evidence type="ECO:0000256" key="3">
    <source>
        <dbReference type="ARBA" id="ARBA00022692"/>
    </source>
</evidence>
<accession>A0A834HRY5</accession>
<keyword evidence="7 9" id="KW-0675">Receptor</keyword>
<evidence type="ECO:0000256" key="2">
    <source>
        <dbReference type="ARBA" id="ARBA00022606"/>
    </source>
</evidence>
<evidence type="ECO:0000256" key="6">
    <source>
        <dbReference type="ARBA" id="ARBA00023136"/>
    </source>
</evidence>
<dbReference type="GO" id="GO:0005549">
    <property type="term" value="F:odorant binding"/>
    <property type="evidence" value="ECO:0007669"/>
    <property type="project" value="InterPro"/>
</dbReference>
<feature type="transmembrane region" description="Helical" evidence="9">
    <location>
        <begin position="259"/>
        <end position="280"/>
    </location>
</feature>
<keyword evidence="3 9" id="KW-0812">Transmembrane</keyword>
<dbReference type="PANTHER" id="PTHR21137:SF40">
    <property type="entry name" value="ODORANT RECEPTOR 56A"/>
    <property type="match status" value="1"/>
</dbReference>
<evidence type="ECO:0000313" key="11">
    <source>
        <dbReference type="Proteomes" id="UP000625711"/>
    </source>
</evidence>
<evidence type="ECO:0000256" key="9">
    <source>
        <dbReference type="RuleBase" id="RU351113"/>
    </source>
</evidence>
<evidence type="ECO:0000256" key="7">
    <source>
        <dbReference type="ARBA" id="ARBA00023170"/>
    </source>
</evidence>
<keyword evidence="8 9" id="KW-0807">Transducer</keyword>
<feature type="transmembrane region" description="Helical" evidence="9">
    <location>
        <begin position="286"/>
        <end position="305"/>
    </location>
</feature>
<keyword evidence="2 9" id="KW-0716">Sensory transduction</keyword>
<dbReference type="EMBL" id="JAACXV010014546">
    <property type="protein sequence ID" value="KAF7266433.1"/>
    <property type="molecule type" value="Genomic_DNA"/>
</dbReference>
<comment type="subcellular location">
    <subcellularLocation>
        <location evidence="9">Cell membrane</location>
        <topology evidence="9">Multi-pass membrane protein</topology>
    </subcellularLocation>
    <subcellularLocation>
        <location evidence="1">Membrane</location>
        <topology evidence="1">Multi-pass membrane protein</topology>
    </subcellularLocation>
</comment>
<dbReference type="OrthoDB" id="7677057at2759"/>
<dbReference type="InterPro" id="IPR004117">
    <property type="entry name" value="7tm6_olfct_rcpt"/>
</dbReference>
<keyword evidence="11" id="KW-1185">Reference proteome</keyword>
<gene>
    <name evidence="10" type="ORF">GWI33_020263</name>
</gene>
<dbReference type="AlphaFoldDB" id="A0A834HRY5"/>
<dbReference type="GO" id="GO:0007165">
    <property type="term" value="P:signal transduction"/>
    <property type="evidence" value="ECO:0007669"/>
    <property type="project" value="UniProtKB-KW"/>
</dbReference>
<dbReference type="GO" id="GO:0005886">
    <property type="term" value="C:plasma membrane"/>
    <property type="evidence" value="ECO:0007669"/>
    <property type="project" value="UniProtKB-SubCell"/>
</dbReference>
<name>A0A834HRY5_RHYFE</name>
<dbReference type="Proteomes" id="UP000625711">
    <property type="component" value="Unassembled WGS sequence"/>
</dbReference>
<evidence type="ECO:0000256" key="4">
    <source>
        <dbReference type="ARBA" id="ARBA00022725"/>
    </source>
</evidence>
<keyword evidence="4 9" id="KW-0552">Olfaction</keyword>
<feature type="transmembrane region" description="Helical" evidence="9">
    <location>
        <begin position="74"/>
        <end position="93"/>
    </location>
</feature>
<protein>
    <recommendedName>
        <fullName evidence="9">Odorant receptor</fullName>
    </recommendedName>
</protein>
<dbReference type="PANTHER" id="PTHR21137">
    <property type="entry name" value="ODORANT RECEPTOR"/>
    <property type="match status" value="1"/>
</dbReference>
<comment type="caution">
    <text evidence="10">The sequence shown here is derived from an EMBL/GenBank/DDBJ whole genome shotgun (WGS) entry which is preliminary data.</text>
</comment>
<keyword evidence="5 9" id="KW-1133">Transmembrane helix</keyword>
<dbReference type="Pfam" id="PF02949">
    <property type="entry name" value="7tm_6"/>
    <property type="match status" value="1"/>
</dbReference>
<proteinExistence type="inferred from homology"/>
<evidence type="ECO:0000256" key="5">
    <source>
        <dbReference type="ARBA" id="ARBA00022989"/>
    </source>
</evidence>
<dbReference type="GO" id="GO:0004984">
    <property type="term" value="F:olfactory receptor activity"/>
    <property type="evidence" value="ECO:0007669"/>
    <property type="project" value="InterPro"/>
</dbReference>
<evidence type="ECO:0000256" key="1">
    <source>
        <dbReference type="ARBA" id="ARBA00004141"/>
    </source>
</evidence>
<reference evidence="10" key="1">
    <citation type="submission" date="2020-08" db="EMBL/GenBank/DDBJ databases">
        <title>Genome sequencing and assembly of the red palm weevil Rhynchophorus ferrugineus.</title>
        <authorList>
            <person name="Dias G.B."/>
            <person name="Bergman C.M."/>
            <person name="Manee M."/>
        </authorList>
    </citation>
    <scope>NUCLEOTIDE SEQUENCE</scope>
    <source>
        <strain evidence="10">AA-2017</strain>
        <tissue evidence="10">Whole larva</tissue>
    </source>
</reference>
<comment type="similarity">
    <text evidence="9">Belongs to the insect chemoreceptor superfamily. Heteromeric odorant receptor channel (TC 1.A.69) family.</text>
</comment>
<feature type="transmembrane region" description="Helical" evidence="9">
    <location>
        <begin position="135"/>
        <end position="155"/>
    </location>
</feature>
<feature type="transmembrane region" description="Helical" evidence="9">
    <location>
        <begin position="40"/>
        <end position="62"/>
    </location>
</feature>
<sequence length="369" mass="42761">MIRDDEKLISVTKLYMAMVGMWKFEETNSRNVLLKIYNKYYSRGIFLGYILFMISLTINLILLMENGDPWNQKAGNMGILVAVIDIVVKISIFNKYDVPHFFRYVKTMERDVWNSGKDDVISLYKKQVTYCRTNCLLLGGITLLASSTFVITNFIKLSENKDAIEDFMYHIWLPVDKKQHRILVVTINMCLISYSCVMQPTIKLVLCTLMVFSSTHLQILQYKVKNRDINEDPHIFIKRFLDEHLFLIRFIERFDRATSLVMLLEFLLNAVNVAAIIVDLLTTDAIMFPVIYGIMATVQLFTLTWNANEIKEQSVALGDAFYETDWYQMDINTQKSMILIILRTQKPLMLHLGPFGAMTAETAVKVSIQ</sequence>
<feature type="transmembrane region" description="Helical" evidence="9">
    <location>
        <begin position="182"/>
        <end position="212"/>
    </location>
</feature>
<comment type="caution">
    <text evidence="9">Lacks conserved residue(s) required for the propagation of feature annotation.</text>
</comment>
<evidence type="ECO:0000256" key="8">
    <source>
        <dbReference type="ARBA" id="ARBA00023224"/>
    </source>
</evidence>
<organism evidence="10 11">
    <name type="scientific">Rhynchophorus ferrugineus</name>
    <name type="common">Red palm weevil</name>
    <name type="synonym">Curculio ferrugineus</name>
    <dbReference type="NCBI Taxonomy" id="354439"/>
    <lineage>
        <taxon>Eukaryota</taxon>
        <taxon>Metazoa</taxon>
        <taxon>Ecdysozoa</taxon>
        <taxon>Arthropoda</taxon>
        <taxon>Hexapoda</taxon>
        <taxon>Insecta</taxon>
        <taxon>Pterygota</taxon>
        <taxon>Neoptera</taxon>
        <taxon>Endopterygota</taxon>
        <taxon>Coleoptera</taxon>
        <taxon>Polyphaga</taxon>
        <taxon>Cucujiformia</taxon>
        <taxon>Curculionidae</taxon>
        <taxon>Dryophthorinae</taxon>
        <taxon>Rhynchophorus</taxon>
    </lineage>
</organism>
<evidence type="ECO:0000313" key="10">
    <source>
        <dbReference type="EMBL" id="KAF7266433.1"/>
    </source>
</evidence>
<keyword evidence="6 9" id="KW-0472">Membrane</keyword>